<sequence length="130" mass="15098">MQELDLVNQGEYLVLERDLTRIRTHAVWAIQDLFPISWVEGVSSGVYVSEGQDSQGIFYQSVNSCIGLENKRKMVGYMHGWDCGIWVPYNKNEVVKSYIHNDSHTFGAPSYLDWYAEFTYDQFESTLKKQ</sequence>
<evidence type="ECO:0000313" key="2">
    <source>
        <dbReference type="Proteomes" id="UP000235778"/>
    </source>
</evidence>
<dbReference type="Proteomes" id="UP000235778">
    <property type="component" value="Unassembled WGS sequence"/>
</dbReference>
<organism evidence="1 2">
    <name type="scientific">Vibrio lentus</name>
    <dbReference type="NCBI Taxonomy" id="136468"/>
    <lineage>
        <taxon>Bacteria</taxon>
        <taxon>Pseudomonadati</taxon>
        <taxon>Pseudomonadota</taxon>
        <taxon>Gammaproteobacteria</taxon>
        <taxon>Vibrionales</taxon>
        <taxon>Vibrionaceae</taxon>
        <taxon>Vibrio</taxon>
    </lineage>
</organism>
<protein>
    <submittedName>
        <fullName evidence="1">Uncharacterized protein</fullName>
    </submittedName>
</protein>
<proteinExistence type="predicted"/>
<dbReference type="EMBL" id="MCSI01000087">
    <property type="protein sequence ID" value="PME67997.1"/>
    <property type="molecule type" value="Genomic_DNA"/>
</dbReference>
<evidence type="ECO:0000313" key="1">
    <source>
        <dbReference type="EMBL" id="PME67997.1"/>
    </source>
</evidence>
<reference evidence="2" key="1">
    <citation type="submission" date="2016-07" db="EMBL/GenBank/DDBJ databases">
        <title>Nontailed viruses are major unrecognized killers of bacteria in the ocean.</title>
        <authorList>
            <person name="Kauffman K."/>
            <person name="Hussain F."/>
            <person name="Yang J."/>
            <person name="Arevalo P."/>
            <person name="Brown J."/>
            <person name="Cutler M."/>
            <person name="Kelly L."/>
            <person name="Polz M.F."/>
        </authorList>
    </citation>
    <scope>NUCLEOTIDE SEQUENCE [LARGE SCALE GENOMIC DNA]</scope>
    <source>
        <strain evidence="2">10N.286.55.C1</strain>
    </source>
</reference>
<accession>A0A2N7C135</accession>
<name>A0A2N7C135_9VIBR</name>
<comment type="caution">
    <text evidence="1">The sequence shown here is derived from an EMBL/GenBank/DDBJ whole genome shotgun (WGS) entry which is preliminary data.</text>
</comment>
<gene>
    <name evidence="1" type="ORF">BCV30_22845</name>
</gene>
<dbReference type="AlphaFoldDB" id="A0A2N7C135"/>